<dbReference type="EMBL" id="AFBR01000036">
    <property type="protein sequence ID" value="EGG54626.1"/>
    <property type="molecule type" value="Genomic_DNA"/>
</dbReference>
<dbReference type="STRING" id="762982.HMPREF9442_01418"/>
<proteinExistence type="predicted"/>
<gene>
    <name evidence="1" type="ORF">HMPREF9442_01418</name>
</gene>
<dbReference type="Proteomes" id="UP000005546">
    <property type="component" value="Unassembled WGS sequence"/>
</dbReference>
<comment type="caution">
    <text evidence="1">The sequence shown here is derived from an EMBL/GenBank/DDBJ whole genome shotgun (WGS) entry which is preliminary data.</text>
</comment>
<protein>
    <submittedName>
        <fullName evidence="1">Uncharacterized protein</fullName>
    </submittedName>
</protein>
<accession>F3QTA1</accession>
<sequence length="48" mass="5912">MLRDAGVVPFGLRQNRCFLEQTYFIRRPKECYFCMFMIYLLNKLDDKK</sequence>
<dbReference type="AlphaFoldDB" id="F3QTA1"/>
<evidence type="ECO:0000313" key="2">
    <source>
        <dbReference type="Proteomes" id="UP000005546"/>
    </source>
</evidence>
<dbReference type="HOGENOM" id="CLU_3155942_0_0_10"/>
<keyword evidence="2" id="KW-1185">Reference proteome</keyword>
<organism evidence="1 2">
    <name type="scientific">Paraprevotella xylaniphila YIT 11841</name>
    <dbReference type="NCBI Taxonomy" id="762982"/>
    <lineage>
        <taxon>Bacteria</taxon>
        <taxon>Pseudomonadati</taxon>
        <taxon>Bacteroidota</taxon>
        <taxon>Bacteroidia</taxon>
        <taxon>Bacteroidales</taxon>
        <taxon>Prevotellaceae</taxon>
        <taxon>Paraprevotella</taxon>
    </lineage>
</organism>
<name>F3QTA1_9BACT</name>
<reference evidence="1 2" key="1">
    <citation type="submission" date="2011-02" db="EMBL/GenBank/DDBJ databases">
        <authorList>
            <person name="Weinstock G."/>
            <person name="Sodergren E."/>
            <person name="Clifton S."/>
            <person name="Fulton L."/>
            <person name="Fulton B."/>
            <person name="Courtney L."/>
            <person name="Fronick C."/>
            <person name="Harrison M."/>
            <person name="Strong C."/>
            <person name="Farmer C."/>
            <person name="Delahaunty K."/>
            <person name="Markovic C."/>
            <person name="Hall O."/>
            <person name="Minx P."/>
            <person name="Tomlinson C."/>
            <person name="Mitreva M."/>
            <person name="Hou S."/>
            <person name="Chen J."/>
            <person name="Wollam A."/>
            <person name="Pepin K.H."/>
            <person name="Johnson M."/>
            <person name="Bhonagiri V."/>
            <person name="Zhang X."/>
            <person name="Suruliraj S."/>
            <person name="Warren W."/>
            <person name="Chinwalla A."/>
            <person name="Mardis E.R."/>
            <person name="Wilson R.K."/>
        </authorList>
    </citation>
    <scope>NUCLEOTIDE SEQUENCE [LARGE SCALE GENOMIC DNA]</scope>
    <source>
        <strain evidence="1 2">YIT 11841</strain>
    </source>
</reference>
<evidence type="ECO:0000313" key="1">
    <source>
        <dbReference type="EMBL" id="EGG54626.1"/>
    </source>
</evidence>